<feature type="transmembrane region" description="Helical" evidence="5">
    <location>
        <begin position="422"/>
        <end position="441"/>
    </location>
</feature>
<dbReference type="CDD" id="cd17317">
    <property type="entry name" value="MFS_SLC22"/>
    <property type="match status" value="1"/>
</dbReference>
<dbReference type="Proteomes" id="UP000494040">
    <property type="component" value="Unassembled WGS sequence"/>
</dbReference>
<feature type="transmembrane region" description="Helical" evidence="5">
    <location>
        <begin position="213"/>
        <end position="234"/>
    </location>
</feature>
<feature type="transmembrane region" description="Helical" evidence="5">
    <location>
        <begin position="33"/>
        <end position="50"/>
    </location>
</feature>
<protein>
    <recommendedName>
        <fullName evidence="6">Major facilitator superfamily (MFS) profile domain-containing protein</fullName>
    </recommendedName>
</protein>
<dbReference type="SUPFAM" id="SSF103473">
    <property type="entry name" value="MFS general substrate transporter"/>
    <property type="match status" value="1"/>
</dbReference>
<dbReference type="PANTHER" id="PTHR24064">
    <property type="entry name" value="SOLUTE CARRIER FAMILY 22 MEMBER"/>
    <property type="match status" value="1"/>
</dbReference>
<dbReference type="GeneID" id="106673095"/>
<evidence type="ECO:0000313" key="7">
    <source>
        <dbReference type="EnsemblMetazoa" id="XP_014260539.1"/>
    </source>
</evidence>
<keyword evidence="2 5" id="KW-0812">Transmembrane</keyword>
<dbReference type="EnsemblMetazoa" id="XM_014405053.2">
    <property type="protein sequence ID" value="XP_014260539.1"/>
    <property type="gene ID" value="LOC106673095"/>
</dbReference>
<feature type="transmembrane region" description="Helical" evidence="5">
    <location>
        <begin position="506"/>
        <end position="529"/>
    </location>
</feature>
<accession>A0A8I6SB65</accession>
<sequence length="562" mass="63358">MEVSNRLLSENEIRRRKMDVATLENALDEKSKNFWWILSLFLLTSSPGILNSMHITSYVFLADNPVVWCHVPELTNSNWTSEQIRNISSLDTTKEENCYMYDWNYTLFSAIGYEESLNFISGQKNRPDKIKCTSYDYNETISSVVSEWDLVCDATPLKSLVQVAVAVGKFVGAFCFGMVADKFGRKKVFLFCCILYMIAGPIAAIASTYALLLLMRVLIGIAGSGVYEAGYTILSEMTVKKYRTNLGCLYNISYSIGLIFLPIFAYYSSDWRRLQLLLSAPSAFLLIHCWCLPESPRWLMTQGRNKEAWKLIKGPYSEQRPITDANIQSDTDNVQEAKHPWYKKIFFVLQKLFKLFSTKELRRRIIICYFCWLVASMSYFTIALNAHNFTANKYIYVALNGVAEAPGYILPLIILGFIGRKLTGVLLFLIAGISLLIILVIPSGIPIMIVALIGRLCMSAVFAVIILHTSELFPTSNRNTAIGTSLTMAQVGTIIAPFVVDIGGAQAWWIPSTFCGVMSIIAGLLILLLPETRNKPMLDTIQEVDQSNRYKNVSFKNCFSFS</sequence>
<evidence type="ECO:0000259" key="6">
    <source>
        <dbReference type="PROSITE" id="PS50850"/>
    </source>
</evidence>
<dbReference type="InterPro" id="IPR036259">
    <property type="entry name" value="MFS_trans_sf"/>
</dbReference>
<feature type="transmembrane region" description="Helical" evidence="5">
    <location>
        <begin position="480"/>
        <end position="500"/>
    </location>
</feature>
<dbReference type="AlphaFoldDB" id="A0A8I6SB65"/>
<dbReference type="Pfam" id="PF00083">
    <property type="entry name" value="Sugar_tr"/>
    <property type="match status" value="1"/>
</dbReference>
<dbReference type="GO" id="GO:0022857">
    <property type="term" value="F:transmembrane transporter activity"/>
    <property type="evidence" value="ECO:0007669"/>
    <property type="project" value="InterPro"/>
</dbReference>
<feature type="transmembrane region" description="Helical" evidence="5">
    <location>
        <begin position="188"/>
        <end position="207"/>
    </location>
</feature>
<evidence type="ECO:0000256" key="2">
    <source>
        <dbReference type="ARBA" id="ARBA00022692"/>
    </source>
</evidence>
<feature type="transmembrane region" description="Helical" evidence="5">
    <location>
        <begin position="447"/>
        <end position="468"/>
    </location>
</feature>
<proteinExistence type="predicted"/>
<keyword evidence="3 5" id="KW-1133">Transmembrane helix</keyword>
<dbReference type="InterPro" id="IPR020846">
    <property type="entry name" value="MFS_dom"/>
</dbReference>
<feature type="transmembrane region" description="Helical" evidence="5">
    <location>
        <begin position="364"/>
        <end position="382"/>
    </location>
</feature>
<keyword evidence="8" id="KW-1185">Reference proteome</keyword>
<dbReference type="Gene3D" id="1.20.1250.20">
    <property type="entry name" value="MFS general substrate transporter like domains"/>
    <property type="match status" value="1"/>
</dbReference>
<feature type="domain" description="Major facilitator superfamily (MFS) profile" evidence="6">
    <location>
        <begin position="49"/>
        <end position="533"/>
    </location>
</feature>
<evidence type="ECO:0000256" key="5">
    <source>
        <dbReference type="SAM" id="Phobius"/>
    </source>
</evidence>
<dbReference type="RefSeq" id="XP_014260539.1">
    <property type="nucleotide sequence ID" value="XM_014405053.2"/>
</dbReference>
<evidence type="ECO:0000256" key="4">
    <source>
        <dbReference type="ARBA" id="ARBA00023136"/>
    </source>
</evidence>
<reference evidence="7" key="1">
    <citation type="submission" date="2022-01" db="UniProtKB">
        <authorList>
            <consortium name="EnsemblMetazoa"/>
        </authorList>
    </citation>
    <scope>IDENTIFICATION</scope>
</reference>
<dbReference type="InterPro" id="IPR005828">
    <property type="entry name" value="MFS_sugar_transport-like"/>
</dbReference>
<evidence type="ECO:0000256" key="3">
    <source>
        <dbReference type="ARBA" id="ARBA00022989"/>
    </source>
</evidence>
<dbReference type="OrthoDB" id="2544694at2759"/>
<organism evidence="7 8">
    <name type="scientific">Cimex lectularius</name>
    <name type="common">Bed bug</name>
    <name type="synonym">Acanthia lectularia</name>
    <dbReference type="NCBI Taxonomy" id="79782"/>
    <lineage>
        <taxon>Eukaryota</taxon>
        <taxon>Metazoa</taxon>
        <taxon>Ecdysozoa</taxon>
        <taxon>Arthropoda</taxon>
        <taxon>Hexapoda</taxon>
        <taxon>Insecta</taxon>
        <taxon>Pterygota</taxon>
        <taxon>Neoptera</taxon>
        <taxon>Paraneoptera</taxon>
        <taxon>Hemiptera</taxon>
        <taxon>Heteroptera</taxon>
        <taxon>Panheteroptera</taxon>
        <taxon>Cimicomorpha</taxon>
        <taxon>Cimicidae</taxon>
        <taxon>Cimex</taxon>
    </lineage>
</organism>
<feature type="transmembrane region" description="Helical" evidence="5">
    <location>
        <begin position="246"/>
        <end position="268"/>
    </location>
</feature>
<dbReference type="PROSITE" id="PS50850">
    <property type="entry name" value="MFS"/>
    <property type="match status" value="1"/>
</dbReference>
<evidence type="ECO:0000313" key="8">
    <source>
        <dbReference type="Proteomes" id="UP000494040"/>
    </source>
</evidence>
<dbReference type="GO" id="GO:0016020">
    <property type="term" value="C:membrane"/>
    <property type="evidence" value="ECO:0007669"/>
    <property type="project" value="UniProtKB-SubCell"/>
</dbReference>
<name>A0A8I6SB65_CIMLE</name>
<feature type="transmembrane region" description="Helical" evidence="5">
    <location>
        <begin position="274"/>
        <end position="292"/>
    </location>
</feature>
<evidence type="ECO:0000256" key="1">
    <source>
        <dbReference type="ARBA" id="ARBA00004141"/>
    </source>
</evidence>
<feature type="transmembrane region" description="Helical" evidence="5">
    <location>
        <begin position="394"/>
        <end position="415"/>
    </location>
</feature>
<comment type="subcellular location">
    <subcellularLocation>
        <location evidence="1">Membrane</location>
        <topology evidence="1">Multi-pass membrane protein</topology>
    </subcellularLocation>
</comment>
<keyword evidence="4 5" id="KW-0472">Membrane</keyword>